<gene>
    <name evidence="3" type="ORF">AVDCRST_MAG07-2568</name>
</gene>
<dbReference type="InterPro" id="IPR018376">
    <property type="entry name" value="Enoyl-CoA_hyd/isom_CS"/>
</dbReference>
<protein>
    <submittedName>
        <fullName evidence="3">Enoyl-CoA hydratase</fullName>
        <ecNumber evidence="3">4.2.1.17</ecNumber>
    </submittedName>
</protein>
<evidence type="ECO:0000256" key="1">
    <source>
        <dbReference type="ARBA" id="ARBA00005254"/>
    </source>
</evidence>
<dbReference type="CDD" id="cd06558">
    <property type="entry name" value="crotonase-like"/>
    <property type="match status" value="1"/>
</dbReference>
<dbReference type="EMBL" id="CADCUB010000121">
    <property type="protein sequence ID" value="CAA9343912.1"/>
    <property type="molecule type" value="Genomic_DNA"/>
</dbReference>
<organism evidence="3">
    <name type="scientific">uncultured Frankineae bacterium</name>
    <dbReference type="NCBI Taxonomy" id="437475"/>
    <lineage>
        <taxon>Bacteria</taxon>
        <taxon>Bacillati</taxon>
        <taxon>Actinomycetota</taxon>
        <taxon>Actinomycetes</taxon>
        <taxon>Frankiales</taxon>
        <taxon>environmental samples</taxon>
    </lineage>
</organism>
<comment type="similarity">
    <text evidence="1 2">Belongs to the enoyl-CoA hydratase/isomerase family.</text>
</comment>
<dbReference type="InterPro" id="IPR051683">
    <property type="entry name" value="Enoyl-CoA_Hydratase/Isomerase"/>
</dbReference>
<dbReference type="GO" id="GO:0004300">
    <property type="term" value="F:enoyl-CoA hydratase activity"/>
    <property type="evidence" value="ECO:0007669"/>
    <property type="project" value="UniProtKB-EC"/>
</dbReference>
<keyword evidence="3" id="KW-0456">Lyase</keyword>
<dbReference type="Pfam" id="PF00378">
    <property type="entry name" value="ECH_1"/>
    <property type="match status" value="1"/>
</dbReference>
<name>A0A6J4LWM5_9ACTN</name>
<dbReference type="PROSITE" id="PS00166">
    <property type="entry name" value="ENOYL_COA_HYDRATASE"/>
    <property type="match status" value="1"/>
</dbReference>
<proteinExistence type="inferred from homology"/>
<accession>A0A6J4LWM5</accession>
<dbReference type="EC" id="4.2.1.17" evidence="3"/>
<dbReference type="AlphaFoldDB" id="A0A6J4LWM5"/>
<dbReference type="Gene3D" id="3.90.226.10">
    <property type="entry name" value="2-enoyl-CoA Hydratase, Chain A, domain 1"/>
    <property type="match status" value="1"/>
</dbReference>
<dbReference type="PANTHER" id="PTHR42964">
    <property type="entry name" value="ENOYL-COA HYDRATASE"/>
    <property type="match status" value="1"/>
</dbReference>
<dbReference type="GO" id="GO:0008300">
    <property type="term" value="P:isoprenoid catabolic process"/>
    <property type="evidence" value="ECO:0007669"/>
    <property type="project" value="TreeGrafter"/>
</dbReference>
<dbReference type="InterPro" id="IPR029045">
    <property type="entry name" value="ClpP/crotonase-like_dom_sf"/>
</dbReference>
<evidence type="ECO:0000313" key="3">
    <source>
        <dbReference type="EMBL" id="CAA9343912.1"/>
    </source>
</evidence>
<sequence>MSDLQVSADGGVLRLHLDREAKRNALSAEVLLGMRAALRAPGDARAVLVTAAGDRVFCAGADLVQMAPDATGLEVHEGRGLLREVVLAMRACPVPVVASVQGLCLAGGVGLVLGCDVVLASDAAAFGLPEVDLGLWPFMVSALLARHVSPKRAMELMLSARRVSADEALDMGLVSRVVPAAELRAQTDELVAALVAKPPVAVRLGKAAFVAATETPLVPALEAMQAQLSLLNTTSDAAEGVAAFLAKRTPNWTGR</sequence>
<evidence type="ECO:0000256" key="2">
    <source>
        <dbReference type="RuleBase" id="RU003707"/>
    </source>
</evidence>
<dbReference type="SUPFAM" id="SSF52096">
    <property type="entry name" value="ClpP/crotonase"/>
    <property type="match status" value="1"/>
</dbReference>
<reference evidence="3" key="1">
    <citation type="submission" date="2020-02" db="EMBL/GenBank/DDBJ databases">
        <authorList>
            <person name="Meier V. D."/>
        </authorList>
    </citation>
    <scope>NUCLEOTIDE SEQUENCE</scope>
    <source>
        <strain evidence="3">AVDCRST_MAG07</strain>
    </source>
</reference>
<dbReference type="InterPro" id="IPR001753">
    <property type="entry name" value="Enoyl-CoA_hydra/iso"/>
</dbReference>
<dbReference type="PANTHER" id="PTHR42964:SF1">
    <property type="entry name" value="POLYKETIDE BIOSYNTHESIS ENOYL-COA HYDRATASE PKSH-RELATED"/>
    <property type="match status" value="1"/>
</dbReference>